<reference evidence="9 10" key="1">
    <citation type="submission" date="2014-07" db="EMBL/GenBank/DDBJ databases">
        <authorList>
            <person name="McCorrison J."/>
            <person name="Sanka R."/>
            <person name="Torralba M."/>
            <person name="Gillis M."/>
            <person name="Haft D.H."/>
            <person name="Methe B."/>
            <person name="Sutton G."/>
            <person name="Nelson K.E."/>
        </authorList>
    </citation>
    <scope>NUCLEOTIDE SEQUENCE [LARGE SCALE GENOMIC DNA]</scope>
    <source>
        <strain evidence="9 10">DNF00882</strain>
    </source>
</reference>
<keyword evidence="3 5" id="KW-0697">Rotamase</keyword>
<evidence type="ECO:0000256" key="2">
    <source>
        <dbReference type="ARBA" id="ARBA00006577"/>
    </source>
</evidence>
<gene>
    <name evidence="9" type="ORF">HMPREF0654_07360</name>
</gene>
<dbReference type="Gene3D" id="1.10.287.460">
    <property type="entry name" value="Peptidyl-prolyl cis-trans isomerase, FKBP-type, N-terminal domain"/>
    <property type="match status" value="1"/>
</dbReference>
<dbReference type="InterPro" id="IPR036944">
    <property type="entry name" value="PPIase_FKBP_N_sf"/>
</dbReference>
<evidence type="ECO:0000256" key="5">
    <source>
        <dbReference type="PROSITE-ProRule" id="PRU00277"/>
    </source>
</evidence>
<dbReference type="Pfam" id="PF01346">
    <property type="entry name" value="FKBP_N"/>
    <property type="match status" value="1"/>
</dbReference>
<proteinExistence type="inferred from homology"/>
<accession>A0A096APC6</accession>
<dbReference type="AlphaFoldDB" id="A0A096APC6"/>
<comment type="similarity">
    <text evidence="2 6">Belongs to the FKBP-type PPIase family.</text>
</comment>
<protein>
    <recommendedName>
        <fullName evidence="6">Peptidyl-prolyl cis-trans isomerase</fullName>
        <ecNumber evidence="6">5.2.1.8</ecNumber>
    </recommendedName>
</protein>
<evidence type="ECO:0000313" key="10">
    <source>
        <dbReference type="Proteomes" id="UP000029538"/>
    </source>
</evidence>
<dbReference type="InterPro" id="IPR046357">
    <property type="entry name" value="PPIase_dom_sf"/>
</dbReference>
<dbReference type="Gene3D" id="3.10.50.40">
    <property type="match status" value="1"/>
</dbReference>
<evidence type="ECO:0000256" key="6">
    <source>
        <dbReference type="RuleBase" id="RU003915"/>
    </source>
</evidence>
<evidence type="ECO:0000256" key="1">
    <source>
        <dbReference type="ARBA" id="ARBA00000971"/>
    </source>
</evidence>
<dbReference type="EMBL" id="JRNR01000068">
    <property type="protein sequence ID" value="KGF48913.1"/>
    <property type="molecule type" value="Genomic_DNA"/>
</dbReference>
<dbReference type="GO" id="GO:0003755">
    <property type="term" value="F:peptidyl-prolyl cis-trans isomerase activity"/>
    <property type="evidence" value="ECO:0007669"/>
    <property type="project" value="UniProtKB-UniRule"/>
</dbReference>
<keyword evidence="4 5" id="KW-0413">Isomerase</keyword>
<evidence type="ECO:0000256" key="3">
    <source>
        <dbReference type="ARBA" id="ARBA00023110"/>
    </source>
</evidence>
<keyword evidence="7" id="KW-0732">Signal</keyword>
<dbReference type="Proteomes" id="UP000029538">
    <property type="component" value="Unassembled WGS sequence"/>
</dbReference>
<dbReference type="InterPro" id="IPR000774">
    <property type="entry name" value="PPIase_FKBP_N"/>
</dbReference>
<evidence type="ECO:0000256" key="7">
    <source>
        <dbReference type="SAM" id="SignalP"/>
    </source>
</evidence>
<dbReference type="PANTHER" id="PTHR43811">
    <property type="entry name" value="FKBP-TYPE PEPTIDYL-PROLYL CIS-TRANS ISOMERASE FKPA"/>
    <property type="match status" value="1"/>
</dbReference>
<dbReference type="PANTHER" id="PTHR43811:SF19">
    <property type="entry name" value="39 KDA FK506-BINDING NUCLEAR PROTEIN"/>
    <property type="match status" value="1"/>
</dbReference>
<comment type="caution">
    <text evidence="9">The sequence shown here is derived from an EMBL/GenBank/DDBJ whole genome shotgun (WGS) entry which is preliminary data.</text>
</comment>
<feature type="domain" description="PPIase FKBP-type" evidence="8">
    <location>
        <begin position="215"/>
        <end position="302"/>
    </location>
</feature>
<evidence type="ECO:0000256" key="4">
    <source>
        <dbReference type="ARBA" id="ARBA00023235"/>
    </source>
</evidence>
<feature type="signal peptide" evidence="7">
    <location>
        <begin position="1"/>
        <end position="22"/>
    </location>
</feature>
<name>A0A096APC6_9BACT</name>
<dbReference type="Pfam" id="PF00254">
    <property type="entry name" value="FKBP_C"/>
    <property type="match status" value="1"/>
</dbReference>
<organism evidence="9 10">
    <name type="scientific">Prevotella disiens DNF00882</name>
    <dbReference type="NCBI Taxonomy" id="1401075"/>
    <lineage>
        <taxon>Bacteria</taxon>
        <taxon>Pseudomonadati</taxon>
        <taxon>Bacteroidota</taxon>
        <taxon>Bacteroidia</taxon>
        <taxon>Bacteroidales</taxon>
        <taxon>Prevotellaceae</taxon>
        <taxon>Prevotella</taxon>
    </lineage>
</organism>
<dbReference type="EC" id="5.2.1.8" evidence="6"/>
<comment type="catalytic activity">
    <reaction evidence="1 5 6">
        <text>[protein]-peptidylproline (omega=180) = [protein]-peptidylproline (omega=0)</text>
        <dbReference type="Rhea" id="RHEA:16237"/>
        <dbReference type="Rhea" id="RHEA-COMP:10747"/>
        <dbReference type="Rhea" id="RHEA-COMP:10748"/>
        <dbReference type="ChEBI" id="CHEBI:83833"/>
        <dbReference type="ChEBI" id="CHEBI:83834"/>
        <dbReference type="EC" id="5.2.1.8"/>
    </reaction>
</comment>
<evidence type="ECO:0000259" key="8">
    <source>
        <dbReference type="PROSITE" id="PS50059"/>
    </source>
</evidence>
<dbReference type="GO" id="GO:0006457">
    <property type="term" value="P:protein folding"/>
    <property type="evidence" value="ECO:0007669"/>
    <property type="project" value="InterPro"/>
</dbReference>
<dbReference type="RefSeq" id="WP_004356715.1">
    <property type="nucleotide sequence ID" value="NZ_JRNR01000068.1"/>
</dbReference>
<dbReference type="InterPro" id="IPR001179">
    <property type="entry name" value="PPIase_FKBP_dom"/>
</dbReference>
<evidence type="ECO:0000313" key="9">
    <source>
        <dbReference type="EMBL" id="KGF48913.1"/>
    </source>
</evidence>
<dbReference type="PROSITE" id="PS50059">
    <property type="entry name" value="FKBP_PPIASE"/>
    <property type="match status" value="1"/>
</dbReference>
<sequence>MKKIAIVALLVMGGAAINTASAQSKQEKVISSEKVAPVTMPKSQWIKTKSDSLSYAAGMALTRGLEGYATQQLGVTKEQYPEFVRGVQEAFAHGMTDQYAAYIAGQQVAKQVLQSMFPSMMNDFKGTSTNITKRLVNLGFLDALKKDNSFFSQEAAQEYFEAKLKIAKEEKGMEVRKAGEKFLAENKKKKDVVTLPSGLQYKVLQKGTGAKPTKNDQVVVVYEGRTLDGKVFDATARHGRQSDTFGVGNLIAGWTEALTLMPVGSKWEIYIPQELAYGANGAGEAIAPYSALIFTLELKEIKSANPTPATNKLTIKK</sequence>
<feature type="chain" id="PRO_5001916549" description="Peptidyl-prolyl cis-trans isomerase" evidence="7">
    <location>
        <begin position="23"/>
        <end position="317"/>
    </location>
</feature>
<dbReference type="SUPFAM" id="SSF54534">
    <property type="entry name" value="FKBP-like"/>
    <property type="match status" value="1"/>
</dbReference>